<gene>
    <name evidence="1" type="ORF">Baya_11649</name>
</gene>
<accession>A0A556V103</accession>
<sequence length="98" mass="11350">MHWSAPNLQHALQRSARFCTLNHNPRRLAEHRPDDRVTVPTVQGPNSECKRDPHYLNLFDKDSLTLPTSTDSNYRTFQCFHATLRIAAHNAVKRHMCS</sequence>
<keyword evidence="2" id="KW-1185">Reference proteome</keyword>
<evidence type="ECO:0000313" key="1">
    <source>
        <dbReference type="EMBL" id="TSR16010.1"/>
    </source>
</evidence>
<protein>
    <submittedName>
        <fullName evidence="1">Uncharacterized protein</fullName>
    </submittedName>
</protein>
<comment type="caution">
    <text evidence="1">The sequence shown here is derived from an EMBL/GenBank/DDBJ whole genome shotgun (WGS) entry which is preliminary data.</text>
</comment>
<name>A0A556V103_BAGYA</name>
<reference evidence="1 2" key="1">
    <citation type="journal article" date="2019" name="Genome Biol. Evol.">
        <title>Whole-Genome Sequencing of the Giant Devil Catfish, Bagarius yarrelli.</title>
        <authorList>
            <person name="Jiang W."/>
            <person name="Lv Y."/>
            <person name="Cheng L."/>
            <person name="Yang K."/>
            <person name="Chao B."/>
            <person name="Wang X."/>
            <person name="Li Y."/>
            <person name="Pan X."/>
            <person name="You X."/>
            <person name="Zhang Y."/>
            <person name="Yang J."/>
            <person name="Li J."/>
            <person name="Zhang X."/>
            <person name="Liu S."/>
            <person name="Sun C."/>
            <person name="Yang J."/>
            <person name="Shi Q."/>
        </authorList>
    </citation>
    <scope>NUCLEOTIDE SEQUENCE [LARGE SCALE GENOMIC DNA]</scope>
    <source>
        <strain evidence="1">JWS20170419001</strain>
        <tissue evidence="1">Muscle</tissue>
    </source>
</reference>
<dbReference type="AlphaFoldDB" id="A0A556V103"/>
<organism evidence="1 2">
    <name type="scientific">Bagarius yarrelli</name>
    <name type="common">Goonch</name>
    <name type="synonym">Bagrus yarrelli</name>
    <dbReference type="NCBI Taxonomy" id="175774"/>
    <lineage>
        <taxon>Eukaryota</taxon>
        <taxon>Metazoa</taxon>
        <taxon>Chordata</taxon>
        <taxon>Craniata</taxon>
        <taxon>Vertebrata</taxon>
        <taxon>Euteleostomi</taxon>
        <taxon>Actinopterygii</taxon>
        <taxon>Neopterygii</taxon>
        <taxon>Teleostei</taxon>
        <taxon>Ostariophysi</taxon>
        <taxon>Siluriformes</taxon>
        <taxon>Sisoridae</taxon>
        <taxon>Sisorinae</taxon>
        <taxon>Bagarius</taxon>
    </lineage>
</organism>
<dbReference type="Proteomes" id="UP000319801">
    <property type="component" value="Unassembled WGS sequence"/>
</dbReference>
<dbReference type="EMBL" id="VCAZ01000091">
    <property type="protein sequence ID" value="TSR16010.1"/>
    <property type="molecule type" value="Genomic_DNA"/>
</dbReference>
<proteinExistence type="predicted"/>
<evidence type="ECO:0000313" key="2">
    <source>
        <dbReference type="Proteomes" id="UP000319801"/>
    </source>
</evidence>